<dbReference type="SMART" id="SM00490">
    <property type="entry name" value="HELICc"/>
    <property type="match status" value="1"/>
</dbReference>
<feature type="domain" description="Helicase ATP-binding" evidence="13">
    <location>
        <begin position="241"/>
        <end position="419"/>
    </location>
</feature>
<dbReference type="FunFam" id="3.40.50.300:FF:000332">
    <property type="entry name" value="DNA repair and recombination protein RAD54-like"/>
    <property type="match status" value="1"/>
</dbReference>
<dbReference type="PANTHER" id="PTHR45629">
    <property type="entry name" value="SNF2/RAD54 FAMILY MEMBER"/>
    <property type="match status" value="1"/>
</dbReference>
<organism evidence="15 16">
    <name type="scientific">Paraglomus brasilianum</name>
    <dbReference type="NCBI Taxonomy" id="144538"/>
    <lineage>
        <taxon>Eukaryota</taxon>
        <taxon>Fungi</taxon>
        <taxon>Fungi incertae sedis</taxon>
        <taxon>Mucoromycota</taxon>
        <taxon>Glomeromycotina</taxon>
        <taxon>Glomeromycetes</taxon>
        <taxon>Paraglomerales</taxon>
        <taxon>Paraglomeraceae</taxon>
        <taxon>Paraglomus</taxon>
    </lineage>
</organism>
<dbReference type="PROSITE" id="PS51192">
    <property type="entry name" value="HELICASE_ATP_BIND_1"/>
    <property type="match status" value="1"/>
</dbReference>
<evidence type="ECO:0000313" key="16">
    <source>
        <dbReference type="Proteomes" id="UP000789739"/>
    </source>
</evidence>
<dbReference type="GO" id="GO:0015616">
    <property type="term" value="F:DNA translocase activity"/>
    <property type="evidence" value="ECO:0007669"/>
    <property type="project" value="TreeGrafter"/>
</dbReference>
<protein>
    <submittedName>
        <fullName evidence="15">8202_t:CDS:1</fullName>
    </submittedName>
</protein>
<dbReference type="GO" id="GO:0005524">
    <property type="term" value="F:ATP binding"/>
    <property type="evidence" value="ECO:0007669"/>
    <property type="project" value="UniProtKB-KW"/>
</dbReference>
<feature type="domain" description="Helicase C-terminal" evidence="14">
    <location>
        <begin position="571"/>
        <end position="724"/>
    </location>
</feature>
<keyword evidence="6" id="KW-0378">Hydrolase</keyword>
<sequence length="810" mass="91940">MQRQLLRQPFKTPFKHQPEDDKNQNRIKFKSVKSSERNMSKRSRSVSTYADDSDSSHASENGDSCNGDSSSDFHSGTPRKKVKSSNSVRKPLSNLSTNTNPITRKRTDKFTVRDPIKVLGSKFKIPSFAKKVINGMDSTENTNIGTLGIRSRELFSTRTCLYDHKAEDALILYDPEEDAKEGKEQPKEEKPVIKAKSVADILGIRVVKHKKVHVVVDPCLSSVLRPHQVEGVKFLYKCTTGRLVPNTFGCIMADEMGLGKTLQCIALLWTLLRQSPEPSKGTIDKCIIACPSSLVRNWANELVKWLGATKIRPLAVDHKGMKESLIRDLRHFASAQGRSIMNPVLIISYETLRTHIAELQNCQIGLLLCDEGHRLKNSNSLTFQALDSLQVQRRVILSGTPIQNDLSEYFSLLNFANPGLLGTPAEFRKNYEIPILRGRDADASSTERELSDQKLTELWGFVSKFIIRRTNDILSKYLPVKYEHVVFCRLSEFQTKLYNLFLTSPEIKCLLRGVGSQPLKAITMLKKLCNHPDLLNLPRDLSGSDRCFPEGYSIKEKVRHVRPEFSGKMTILARMLEKIRNETDDKIVLISNYTQTLDLFEKLCRNRKYGCLRLDGSMSIQKRQKLVDRFNDPEGKEFVFLLSSKAGGCGLNLIGANRLILFDPDWNPAADQQALARVWRDGQKKDCFVYRFIGTGSIEEKIFQRQSHKQSLSSCVVDEDAEVERHFSLESLRQLFQFNPDTICETHGTFKCSRCIDGVQNEASKCMNYGDTSTWNHFTGSDDLENIHDSILREEANNGVVSYVFEYISH</sequence>
<keyword evidence="4" id="KW-0547">Nucleotide-binding</keyword>
<dbReference type="GO" id="GO:0007131">
    <property type="term" value="P:reciprocal meiotic recombination"/>
    <property type="evidence" value="ECO:0007669"/>
    <property type="project" value="TreeGrafter"/>
</dbReference>
<feature type="region of interest" description="Disordered" evidence="12">
    <location>
        <begin position="1"/>
        <end position="108"/>
    </location>
</feature>
<proteinExistence type="inferred from homology"/>
<evidence type="ECO:0000256" key="1">
    <source>
        <dbReference type="ARBA" id="ARBA00004123"/>
    </source>
</evidence>
<keyword evidence="9" id="KW-0238">DNA-binding</keyword>
<keyword evidence="10" id="KW-0234">DNA repair</keyword>
<comment type="caution">
    <text evidence="15">The sequence shown here is derived from an EMBL/GenBank/DDBJ whole genome shotgun (WGS) entry which is preliminary data.</text>
</comment>
<dbReference type="PROSITE" id="PS51194">
    <property type="entry name" value="HELICASE_CTER"/>
    <property type="match status" value="1"/>
</dbReference>
<evidence type="ECO:0000256" key="9">
    <source>
        <dbReference type="ARBA" id="ARBA00023125"/>
    </source>
</evidence>
<dbReference type="InterPro" id="IPR050496">
    <property type="entry name" value="SNF2_RAD54_helicase_repair"/>
</dbReference>
<dbReference type="SUPFAM" id="SSF52540">
    <property type="entry name" value="P-loop containing nucleoside triphosphate hydrolases"/>
    <property type="match status" value="2"/>
</dbReference>
<dbReference type="Proteomes" id="UP000789739">
    <property type="component" value="Unassembled WGS sequence"/>
</dbReference>
<dbReference type="InterPro" id="IPR013967">
    <property type="entry name" value="Rad54_N"/>
</dbReference>
<dbReference type="Gene3D" id="3.40.50.300">
    <property type="entry name" value="P-loop containing nucleotide triphosphate hydrolases"/>
    <property type="match status" value="1"/>
</dbReference>
<dbReference type="AlphaFoldDB" id="A0A9N9F556"/>
<dbReference type="GO" id="GO:0016817">
    <property type="term" value="F:hydrolase activity, acting on acid anhydrides"/>
    <property type="evidence" value="ECO:0007669"/>
    <property type="project" value="InterPro"/>
</dbReference>
<name>A0A9N9F556_9GLOM</name>
<keyword evidence="3" id="KW-0597">Phosphoprotein</keyword>
<dbReference type="GO" id="GO:0005634">
    <property type="term" value="C:nucleus"/>
    <property type="evidence" value="ECO:0007669"/>
    <property type="project" value="UniProtKB-SubCell"/>
</dbReference>
<dbReference type="InterPro" id="IPR000330">
    <property type="entry name" value="SNF2_N"/>
</dbReference>
<gene>
    <name evidence="15" type="ORF">PBRASI_LOCUS3047</name>
</gene>
<dbReference type="Pfam" id="PF08658">
    <property type="entry name" value="Rad54_N"/>
    <property type="match status" value="1"/>
</dbReference>
<evidence type="ECO:0000256" key="5">
    <source>
        <dbReference type="ARBA" id="ARBA00022763"/>
    </source>
</evidence>
<dbReference type="InterPro" id="IPR038718">
    <property type="entry name" value="SNF2-like_sf"/>
</dbReference>
<reference evidence="15" key="1">
    <citation type="submission" date="2021-06" db="EMBL/GenBank/DDBJ databases">
        <authorList>
            <person name="Kallberg Y."/>
            <person name="Tangrot J."/>
            <person name="Rosling A."/>
        </authorList>
    </citation>
    <scope>NUCLEOTIDE SEQUENCE</scope>
    <source>
        <strain evidence="15">BR232B</strain>
    </source>
</reference>
<dbReference type="EMBL" id="CAJVPI010000262">
    <property type="protein sequence ID" value="CAG8509734.1"/>
    <property type="molecule type" value="Genomic_DNA"/>
</dbReference>
<keyword evidence="7" id="KW-0347">Helicase</keyword>
<dbReference type="GO" id="GO:0045003">
    <property type="term" value="P:double-strand break repair via synthesis-dependent strand annealing"/>
    <property type="evidence" value="ECO:0007669"/>
    <property type="project" value="TreeGrafter"/>
</dbReference>
<evidence type="ECO:0000256" key="3">
    <source>
        <dbReference type="ARBA" id="ARBA00022553"/>
    </source>
</evidence>
<evidence type="ECO:0000259" key="14">
    <source>
        <dbReference type="PROSITE" id="PS51194"/>
    </source>
</evidence>
<dbReference type="InterPro" id="IPR001650">
    <property type="entry name" value="Helicase_C-like"/>
</dbReference>
<dbReference type="Pfam" id="PF00271">
    <property type="entry name" value="Helicase_C"/>
    <property type="match status" value="1"/>
</dbReference>
<feature type="compositionally biased region" description="Polar residues" evidence="12">
    <location>
        <begin position="93"/>
        <end position="102"/>
    </location>
</feature>
<evidence type="ECO:0000256" key="8">
    <source>
        <dbReference type="ARBA" id="ARBA00022840"/>
    </source>
</evidence>
<dbReference type="OrthoDB" id="413460at2759"/>
<evidence type="ECO:0000256" key="12">
    <source>
        <dbReference type="SAM" id="MobiDB-lite"/>
    </source>
</evidence>
<evidence type="ECO:0000313" key="15">
    <source>
        <dbReference type="EMBL" id="CAG8509734.1"/>
    </source>
</evidence>
<comment type="similarity">
    <text evidence="2">Belongs to the SNF2/RAD54 helicase family.</text>
</comment>
<dbReference type="Gene3D" id="1.20.120.850">
    <property type="entry name" value="SWI2/SNF2 ATPases, N-terminal domain"/>
    <property type="match status" value="1"/>
</dbReference>
<keyword evidence="16" id="KW-1185">Reference proteome</keyword>
<evidence type="ECO:0000256" key="4">
    <source>
        <dbReference type="ARBA" id="ARBA00022741"/>
    </source>
</evidence>
<dbReference type="SMART" id="SM00487">
    <property type="entry name" value="DEXDc"/>
    <property type="match status" value="1"/>
</dbReference>
<dbReference type="CDD" id="cd18793">
    <property type="entry name" value="SF2_C_SNF"/>
    <property type="match status" value="1"/>
</dbReference>
<evidence type="ECO:0000256" key="10">
    <source>
        <dbReference type="ARBA" id="ARBA00023204"/>
    </source>
</evidence>
<dbReference type="InterPro" id="IPR027417">
    <property type="entry name" value="P-loop_NTPase"/>
</dbReference>
<dbReference type="PANTHER" id="PTHR45629:SF7">
    <property type="entry name" value="DNA EXCISION REPAIR PROTEIN ERCC-6-RELATED"/>
    <property type="match status" value="1"/>
</dbReference>
<feature type="compositionally biased region" description="Low complexity" evidence="12">
    <location>
        <begin position="59"/>
        <end position="72"/>
    </location>
</feature>
<accession>A0A9N9F556</accession>
<evidence type="ECO:0000259" key="13">
    <source>
        <dbReference type="PROSITE" id="PS51192"/>
    </source>
</evidence>
<dbReference type="Gene3D" id="3.40.50.10810">
    <property type="entry name" value="Tandem AAA-ATPase domain"/>
    <property type="match status" value="1"/>
</dbReference>
<dbReference type="InterPro" id="IPR014001">
    <property type="entry name" value="Helicase_ATP-bd"/>
</dbReference>
<dbReference type="InterPro" id="IPR049730">
    <property type="entry name" value="SNF2/RAD54-like_C"/>
</dbReference>
<dbReference type="Pfam" id="PF00176">
    <property type="entry name" value="SNF2-rel_dom"/>
    <property type="match status" value="1"/>
</dbReference>
<dbReference type="FunFam" id="3.40.50.10810:FF:000010">
    <property type="entry name" value="DNA repair and recombination protein RAD54-like"/>
    <property type="match status" value="1"/>
</dbReference>
<dbReference type="GO" id="GO:0004386">
    <property type="term" value="F:helicase activity"/>
    <property type="evidence" value="ECO:0007669"/>
    <property type="project" value="UniProtKB-KW"/>
</dbReference>
<dbReference type="GO" id="GO:0003677">
    <property type="term" value="F:DNA binding"/>
    <property type="evidence" value="ECO:0007669"/>
    <property type="project" value="UniProtKB-KW"/>
</dbReference>
<evidence type="ECO:0000256" key="6">
    <source>
        <dbReference type="ARBA" id="ARBA00022801"/>
    </source>
</evidence>
<evidence type="ECO:0000256" key="2">
    <source>
        <dbReference type="ARBA" id="ARBA00007025"/>
    </source>
</evidence>
<evidence type="ECO:0000256" key="11">
    <source>
        <dbReference type="ARBA" id="ARBA00023242"/>
    </source>
</evidence>
<keyword evidence="8" id="KW-0067">ATP-binding</keyword>
<evidence type="ECO:0000256" key="7">
    <source>
        <dbReference type="ARBA" id="ARBA00022806"/>
    </source>
</evidence>
<comment type="subcellular location">
    <subcellularLocation>
        <location evidence="1">Nucleus</location>
    </subcellularLocation>
</comment>
<keyword evidence="5" id="KW-0227">DNA damage</keyword>
<keyword evidence="11" id="KW-0539">Nucleus</keyword>